<evidence type="ECO:0000313" key="2">
    <source>
        <dbReference type="Proteomes" id="UP001497392"/>
    </source>
</evidence>
<organism evidence="1 2">
    <name type="scientific">Coccomyxa viridis</name>
    <dbReference type="NCBI Taxonomy" id="1274662"/>
    <lineage>
        <taxon>Eukaryota</taxon>
        <taxon>Viridiplantae</taxon>
        <taxon>Chlorophyta</taxon>
        <taxon>core chlorophytes</taxon>
        <taxon>Trebouxiophyceae</taxon>
        <taxon>Trebouxiophyceae incertae sedis</taxon>
        <taxon>Coccomyxaceae</taxon>
        <taxon>Coccomyxa</taxon>
    </lineage>
</organism>
<keyword evidence="2" id="KW-1185">Reference proteome</keyword>
<sequence>MADVWMQPPGGEEVSDSTDLLSLIAGRGYGKTSTLMQLVPELTWLLSNEPELALDVISHASPVRAPEILQRLQNSFVEGGQLVSWIRLDADPQLAELEEGLGMESILALRILYGGYCNLDATYDVGGPLSAMGSYSHFLEGLGQEYRQNLMPAAAFEILERRVNHPGGPRIFTVLINDLDSALPKAAQGEASWGQHMLAALVKHLEQTRGHERLVLTVFGTTQPAAANLSNTAAPNAVIALLPLGYPLVDEERDMLSQFLQHLELTQEEINQGLRSTDAIYDLDSPIWRMVSKTGGNFQQLDWLLSCLGGAPILDTAEDWWMGWVAENMGPEQLAGEESKLARAAIAGQVAANTMVGGCVRLMDEVRGVPGVTWQTLYEEGIFNPLFVGKSEDDPNHLGPPMPPAHTEVSVPTINGRFRLCPPTRDPVTAWCIVEACPLALDMLTLDLDPDLLPLGLGG</sequence>
<dbReference type="Proteomes" id="UP001497392">
    <property type="component" value="Unassembled WGS sequence"/>
</dbReference>
<accession>A0ABP1FPG5</accession>
<evidence type="ECO:0000313" key="1">
    <source>
        <dbReference type="EMBL" id="CAL5221054.1"/>
    </source>
</evidence>
<name>A0ABP1FPG5_9CHLO</name>
<comment type="caution">
    <text evidence="1">The sequence shown here is derived from an EMBL/GenBank/DDBJ whole genome shotgun (WGS) entry which is preliminary data.</text>
</comment>
<reference evidence="1 2" key="1">
    <citation type="submission" date="2024-06" db="EMBL/GenBank/DDBJ databases">
        <authorList>
            <person name="Kraege A."/>
            <person name="Thomma B."/>
        </authorList>
    </citation>
    <scope>NUCLEOTIDE SEQUENCE [LARGE SCALE GENOMIC DNA]</scope>
</reference>
<dbReference type="EMBL" id="CAXHTA020000004">
    <property type="protein sequence ID" value="CAL5221054.1"/>
    <property type="molecule type" value="Genomic_DNA"/>
</dbReference>
<gene>
    <name evidence="1" type="primary">g3177</name>
    <name evidence="1" type="ORF">VP750_LOCUS2713</name>
</gene>
<proteinExistence type="predicted"/>
<protein>
    <submittedName>
        <fullName evidence="1">G3177 protein</fullName>
    </submittedName>
</protein>